<dbReference type="Gene3D" id="3.20.20.150">
    <property type="entry name" value="Divalent-metal-dependent TIM barrel enzymes"/>
    <property type="match status" value="1"/>
</dbReference>
<dbReference type="GO" id="GO:0016853">
    <property type="term" value="F:isomerase activity"/>
    <property type="evidence" value="ECO:0007669"/>
    <property type="project" value="UniProtKB-KW"/>
</dbReference>
<evidence type="ECO:0000256" key="2">
    <source>
        <dbReference type="ARBA" id="ARBA00023211"/>
    </source>
</evidence>
<dbReference type="Pfam" id="PF01261">
    <property type="entry name" value="AP_endonuc_2"/>
    <property type="match status" value="1"/>
</dbReference>
<feature type="domain" description="Xylose isomerase-like TIM barrel" evidence="4">
    <location>
        <begin position="61"/>
        <end position="283"/>
    </location>
</feature>
<keyword evidence="2" id="KW-0464">Manganese</keyword>
<dbReference type="EMBL" id="FOSF01000101">
    <property type="protein sequence ID" value="SFK53113.1"/>
    <property type="molecule type" value="Genomic_DNA"/>
</dbReference>
<organism evidence="5 6">
    <name type="scientific">Succinivibrio dextrinosolvens</name>
    <dbReference type="NCBI Taxonomy" id="83771"/>
    <lineage>
        <taxon>Bacteria</taxon>
        <taxon>Pseudomonadati</taxon>
        <taxon>Pseudomonadota</taxon>
        <taxon>Gammaproteobacteria</taxon>
        <taxon>Aeromonadales</taxon>
        <taxon>Succinivibrionaceae</taxon>
        <taxon>Succinivibrio</taxon>
    </lineage>
</organism>
<evidence type="ECO:0000313" key="5">
    <source>
        <dbReference type="EMBL" id="SFK53113.1"/>
    </source>
</evidence>
<keyword evidence="6" id="KW-1185">Reference proteome</keyword>
<keyword evidence="3 5" id="KW-0413">Isomerase</keyword>
<reference evidence="5 6" key="1">
    <citation type="submission" date="2016-10" db="EMBL/GenBank/DDBJ databases">
        <authorList>
            <person name="Varghese N."/>
            <person name="Submissions S."/>
        </authorList>
    </citation>
    <scope>NUCLEOTIDE SEQUENCE [LARGE SCALE GENOMIC DNA]</scope>
    <source>
        <strain evidence="5 6">22B</strain>
    </source>
</reference>
<keyword evidence="1" id="KW-0479">Metal-binding</keyword>
<evidence type="ECO:0000256" key="3">
    <source>
        <dbReference type="ARBA" id="ARBA00023235"/>
    </source>
</evidence>
<dbReference type="PANTHER" id="PTHR30268">
    <property type="entry name" value="L-RHAMNOSE ISOMERASE"/>
    <property type="match status" value="1"/>
</dbReference>
<dbReference type="SUPFAM" id="SSF51658">
    <property type="entry name" value="Xylose isomerase-like"/>
    <property type="match status" value="1"/>
</dbReference>
<dbReference type="InterPro" id="IPR050337">
    <property type="entry name" value="L-rhamnose_isomerase"/>
</dbReference>
<evidence type="ECO:0000313" key="6">
    <source>
        <dbReference type="Proteomes" id="UP000243374"/>
    </source>
</evidence>
<proteinExistence type="predicted"/>
<protein>
    <submittedName>
        <fullName evidence="5">Xylose isomerase</fullName>
    </submittedName>
</protein>
<evidence type="ECO:0000259" key="4">
    <source>
        <dbReference type="Pfam" id="PF01261"/>
    </source>
</evidence>
<dbReference type="AlphaFoldDB" id="A0A662ZD44"/>
<dbReference type="Proteomes" id="UP000243374">
    <property type="component" value="Unassembled WGS sequence"/>
</dbReference>
<dbReference type="InterPro" id="IPR013022">
    <property type="entry name" value="Xyl_isomerase-like_TIM-brl"/>
</dbReference>
<evidence type="ECO:0000256" key="1">
    <source>
        <dbReference type="ARBA" id="ARBA00022723"/>
    </source>
</evidence>
<sequence>MYKELYKKGDEMTKIRFATRLNSFASKSHVFWPELKGKPSVRQMIDRAATVNGLTDLDLNYPQHIKDDAADLKQYIEDKGLHVNGMAMRFNTLPEFQLGAFTNPEKRVRDAAVELTKKGIDCGRTFGTNLMTIWLAQDGFDYCFQADYDRMWDNMIQCFREICEYAPDCNISIEYKPNEPRSYSILPNAATTLLAINDIGMKNMGVTLDFAHVLYAGEIPAFAASLVSKRTRILGLHLNDGWGKRDDGLMVASVNLRATLELIWKLRKENFDGAYYFDTFPDASGMDPVKEAEVNIITVNKLVEIADKLSSNKELEQAINAQNSPLSQQIVNEMLLNI</sequence>
<dbReference type="PANTHER" id="PTHR30268:SF0">
    <property type="entry name" value="L-RHAMNOSE ISOMERASE"/>
    <property type="match status" value="1"/>
</dbReference>
<dbReference type="GO" id="GO:0046872">
    <property type="term" value="F:metal ion binding"/>
    <property type="evidence" value="ECO:0007669"/>
    <property type="project" value="UniProtKB-KW"/>
</dbReference>
<name>A0A662ZD44_9GAMM</name>
<gene>
    <name evidence="5" type="ORF">SAMN04487865_11011</name>
</gene>
<dbReference type="InterPro" id="IPR036237">
    <property type="entry name" value="Xyl_isomerase-like_sf"/>
</dbReference>
<accession>A0A662ZD44</accession>